<feature type="transmembrane region" description="Helical" evidence="1">
    <location>
        <begin position="82"/>
        <end position="104"/>
    </location>
</feature>
<dbReference type="EMBL" id="CP064942">
    <property type="protein sequence ID" value="QPH55915.1"/>
    <property type="molecule type" value="Genomic_DNA"/>
</dbReference>
<organism evidence="2 3">
    <name type="scientific">Pontivivens ytuae</name>
    <dbReference type="NCBI Taxonomy" id="2789856"/>
    <lineage>
        <taxon>Bacteria</taxon>
        <taxon>Pseudomonadati</taxon>
        <taxon>Pseudomonadota</taxon>
        <taxon>Alphaproteobacteria</taxon>
        <taxon>Rhodobacterales</taxon>
        <taxon>Paracoccaceae</taxon>
        <taxon>Pontivivens</taxon>
    </lineage>
</organism>
<feature type="transmembrane region" description="Helical" evidence="1">
    <location>
        <begin position="253"/>
        <end position="276"/>
    </location>
</feature>
<dbReference type="Pfam" id="PF05145">
    <property type="entry name" value="AbrB"/>
    <property type="match status" value="1"/>
</dbReference>
<protein>
    <submittedName>
        <fullName evidence="2">AbrB family transcriptional regulator</fullName>
    </submittedName>
</protein>
<dbReference type="NCBIfam" id="TIGR03082">
    <property type="entry name" value="Gneg_AbrB_dup"/>
    <property type="match status" value="1"/>
</dbReference>
<name>A0A7S9LVT8_9RHOB</name>
<dbReference type="PANTHER" id="PTHR38457">
    <property type="entry name" value="REGULATOR ABRB-RELATED"/>
    <property type="match status" value="1"/>
</dbReference>
<dbReference type="InterPro" id="IPR007820">
    <property type="entry name" value="AbrB_fam"/>
</dbReference>
<dbReference type="Proteomes" id="UP000594800">
    <property type="component" value="Chromosome"/>
</dbReference>
<dbReference type="GO" id="GO:0010468">
    <property type="term" value="P:regulation of gene expression"/>
    <property type="evidence" value="ECO:0007669"/>
    <property type="project" value="InterPro"/>
</dbReference>
<keyword evidence="1" id="KW-1133">Transmembrane helix</keyword>
<evidence type="ECO:0000313" key="3">
    <source>
        <dbReference type="Proteomes" id="UP000594800"/>
    </source>
</evidence>
<sequence length="340" mass="34034">MTDIWIRTLTALGIGAAGAAVAHVIGAPAALLTGPALAVSLAAFAGVRLALPASLRDVAFVVLGVGMGTGVTPASVEAVVAWPVSFAVLAAAVTAILVFGALAVHGLTARERNTSVLAASPGHLSYVLGLSLETRADVGFVTVVQSLRLLALTLVVPLVVGSGTAVGMAQGETLAVHHLACLIAGAVVLGLVLMKLRVPAALLIGGMIVSAVGHAGDWTPGVLPNWLALPGFVVLGTLIGTRFDGMDRAALRSAAGAATVLTGLAVGLAAVGAWIVATLTGLPLVTLLIAFAPGGVETMAAMAVALDADPAFVAAHHVFRLLWLTLVIPLFVERGALSRE</sequence>
<feature type="transmembrane region" description="Helical" evidence="1">
    <location>
        <begin position="318"/>
        <end position="337"/>
    </location>
</feature>
<proteinExistence type="predicted"/>
<reference evidence="2 3" key="1">
    <citation type="submission" date="2020-11" db="EMBL/GenBank/DDBJ databases">
        <title>Description of Pontivivens ytuae sp. nov. isolated from deep sea sediment of Mariana Trench.</title>
        <authorList>
            <person name="Wang Z."/>
            <person name="Sun Q.-L."/>
            <person name="Xu X.-D."/>
            <person name="Tang Y.-Z."/>
            <person name="Zhang J."/>
        </authorList>
    </citation>
    <scope>NUCLEOTIDE SEQUENCE [LARGE SCALE GENOMIC DNA]</scope>
    <source>
        <strain evidence="2 3">MT2928</strain>
    </source>
</reference>
<gene>
    <name evidence="2" type="ORF">I0K15_09390</name>
</gene>
<keyword evidence="1" id="KW-0812">Transmembrane</keyword>
<dbReference type="InterPro" id="IPR017516">
    <property type="entry name" value="AbrB_dup"/>
</dbReference>
<feature type="transmembrane region" description="Helical" evidence="1">
    <location>
        <begin position="200"/>
        <end position="216"/>
    </location>
</feature>
<dbReference type="PANTHER" id="PTHR38457:SF1">
    <property type="entry name" value="REGULATOR ABRB-RELATED"/>
    <property type="match status" value="1"/>
</dbReference>
<keyword evidence="3" id="KW-1185">Reference proteome</keyword>
<dbReference type="RefSeq" id="WP_196105177.1">
    <property type="nucleotide sequence ID" value="NZ_CP064942.1"/>
</dbReference>
<dbReference type="AlphaFoldDB" id="A0A7S9LVT8"/>
<keyword evidence="1" id="KW-0472">Membrane</keyword>
<feature type="transmembrane region" description="Helical" evidence="1">
    <location>
        <begin position="282"/>
        <end position="306"/>
    </location>
</feature>
<feature type="transmembrane region" description="Helical" evidence="1">
    <location>
        <begin position="32"/>
        <end position="51"/>
    </location>
</feature>
<evidence type="ECO:0000256" key="1">
    <source>
        <dbReference type="SAM" id="Phobius"/>
    </source>
</evidence>
<feature type="transmembrane region" description="Helical" evidence="1">
    <location>
        <begin position="58"/>
        <end position="76"/>
    </location>
</feature>
<dbReference type="KEGG" id="poz:I0K15_09390"/>
<evidence type="ECO:0000313" key="2">
    <source>
        <dbReference type="EMBL" id="QPH55915.1"/>
    </source>
</evidence>
<feature type="transmembrane region" description="Helical" evidence="1">
    <location>
        <begin position="175"/>
        <end position="193"/>
    </location>
</feature>
<feature type="transmembrane region" description="Helical" evidence="1">
    <location>
        <begin position="149"/>
        <end position="169"/>
    </location>
</feature>
<dbReference type="PIRSF" id="PIRSF038991">
    <property type="entry name" value="Protein_AbrB"/>
    <property type="match status" value="1"/>
</dbReference>
<accession>A0A7S9LVT8</accession>
<dbReference type="GO" id="GO:0016020">
    <property type="term" value="C:membrane"/>
    <property type="evidence" value="ECO:0007669"/>
    <property type="project" value="InterPro"/>
</dbReference>